<dbReference type="GO" id="GO:0005524">
    <property type="term" value="F:ATP binding"/>
    <property type="evidence" value="ECO:0007669"/>
    <property type="project" value="UniProtKB-KW"/>
</dbReference>
<keyword evidence="3" id="KW-0820">tRNA-binding</keyword>
<dbReference type="HAMAP" id="MF_00847">
    <property type="entry name" value="EttA"/>
    <property type="match status" value="1"/>
</dbReference>
<gene>
    <name evidence="13" type="ORF">UFOPK3401_01129</name>
</gene>
<dbReference type="Gene3D" id="3.40.50.300">
    <property type="entry name" value="P-loop containing nucleotide triphosphate hydrolases"/>
    <property type="match status" value="2"/>
</dbReference>
<dbReference type="InterPro" id="IPR017871">
    <property type="entry name" value="ABC_transporter-like_CS"/>
</dbReference>
<dbReference type="InterPro" id="IPR003439">
    <property type="entry name" value="ABC_transporter-like_ATP-bd"/>
</dbReference>
<dbReference type="InterPro" id="IPR032781">
    <property type="entry name" value="ABC_tran_Xtn"/>
</dbReference>
<keyword evidence="2" id="KW-0963">Cytoplasm</keyword>
<dbReference type="CDD" id="cd03221">
    <property type="entry name" value="ABCF_EF-3"/>
    <property type="match status" value="2"/>
</dbReference>
<dbReference type="NCBIfam" id="TIGR03719">
    <property type="entry name" value="ABC_ABC_ChvD"/>
    <property type="match status" value="1"/>
</dbReference>
<dbReference type="PROSITE" id="PS50893">
    <property type="entry name" value="ABC_TRANSPORTER_2"/>
    <property type="match status" value="2"/>
</dbReference>
<dbReference type="GO" id="GO:0000049">
    <property type="term" value="F:tRNA binding"/>
    <property type="evidence" value="ECO:0007669"/>
    <property type="project" value="UniProtKB-KW"/>
</dbReference>
<dbReference type="NCBIfam" id="NF008775">
    <property type="entry name" value="PRK11819.1"/>
    <property type="match status" value="1"/>
</dbReference>
<comment type="similarity">
    <text evidence="1">Belongs to the ABC transporter superfamily. ABCF family. Translational throttle EttA subfamily.</text>
</comment>
<sequence>MAEFIYQMHKARKAHGEKVILDDVTLAFFPGAKIGVVGPNGAGKSTVLKIMAGLDTASNGEASLSPGYSVGILLQEPELDPTKTALQNVEEGVAETMAMLHEFNDISAKLGEPDADFDTLLAQMGKLQEQLDHRNAWDLDSQIEQAMDALRCPPGDADVTVLSGGERRRVALCRLLLQAPDLLLLDEPTNHLDAESVLWLEQHLEKYPGTVVAVTHDRYFLDNVAQWILELDRGRAYPYEGNYSTYLQTKSERMKVEGQKDAKRAKRIKEELEWVRSSAKGRQTKSKARLSRYEEMAAEADKARKLDMEEIQIPPGPRLGNVVVEVDHLTKGFGDRVLIDDLSFTLPRNGIVGVIGPNGAGKTTLFRMITGEEQPDEGSIKVGETVKTSYVDQNRGGIEAEKSLWEVVSDGLDWIKVGNVEMPSRAYVSAFGFKGPDQQKPAGVLSGGERNRLNLALTLKQGGNLLLLDEPTNDLDVETLSSLENALLEFPGCAVVVSHDRWFLDRVATHILAYEGDSKWFWFEGNFESYEVNKVERLGADAARPHRATYRKLTRG</sequence>
<keyword evidence="8" id="KW-0067">ATP-binding</keyword>
<dbReference type="SUPFAM" id="SSF52540">
    <property type="entry name" value="P-loop containing nucleoside triphosphate hydrolases"/>
    <property type="match status" value="2"/>
</dbReference>
<dbReference type="PANTHER" id="PTHR43858">
    <property type="entry name" value="ENERGY-DEPENDENT TRANSLATIONAL THROTTLE PROTEIN ETTA"/>
    <property type="match status" value="1"/>
</dbReference>
<evidence type="ECO:0000256" key="9">
    <source>
        <dbReference type="ARBA" id="ARBA00022845"/>
    </source>
</evidence>
<dbReference type="FunFam" id="3.40.50.300:FF:000183">
    <property type="entry name" value="ABC transporter ATP-binding protein yjjK"/>
    <property type="match status" value="1"/>
</dbReference>
<evidence type="ECO:0000313" key="13">
    <source>
        <dbReference type="EMBL" id="CAB4876856.1"/>
    </source>
</evidence>
<keyword evidence="4" id="KW-0699">rRNA-binding</keyword>
<proteinExistence type="inferred from homology"/>
<dbReference type="PANTHER" id="PTHR43858:SF1">
    <property type="entry name" value="ABC TRANSPORTER-RELATED PROTEIN"/>
    <property type="match status" value="1"/>
</dbReference>
<reference evidence="13" key="1">
    <citation type="submission" date="2020-05" db="EMBL/GenBank/DDBJ databases">
        <authorList>
            <person name="Chiriac C."/>
            <person name="Salcher M."/>
            <person name="Ghai R."/>
            <person name="Kavagutti S V."/>
        </authorList>
    </citation>
    <scope>NUCLEOTIDE SEQUENCE</scope>
</reference>
<dbReference type="SMART" id="SM00382">
    <property type="entry name" value="AAA"/>
    <property type="match status" value="2"/>
</dbReference>
<dbReference type="InterPro" id="IPR027417">
    <property type="entry name" value="P-loop_NTPase"/>
</dbReference>
<dbReference type="GO" id="GO:0019843">
    <property type="term" value="F:rRNA binding"/>
    <property type="evidence" value="ECO:0007669"/>
    <property type="project" value="UniProtKB-KW"/>
</dbReference>
<dbReference type="AlphaFoldDB" id="A0A6J7E1T4"/>
<evidence type="ECO:0000256" key="7">
    <source>
        <dbReference type="ARBA" id="ARBA00022801"/>
    </source>
</evidence>
<evidence type="ECO:0000256" key="3">
    <source>
        <dbReference type="ARBA" id="ARBA00022555"/>
    </source>
</evidence>
<evidence type="ECO:0000256" key="11">
    <source>
        <dbReference type="ARBA" id="ARBA00022917"/>
    </source>
</evidence>
<dbReference type="InterPro" id="IPR003593">
    <property type="entry name" value="AAA+_ATPase"/>
</dbReference>
<protein>
    <submittedName>
        <fullName evidence="13">Unannotated protein</fullName>
    </submittedName>
</protein>
<organism evidence="13">
    <name type="scientific">freshwater metagenome</name>
    <dbReference type="NCBI Taxonomy" id="449393"/>
    <lineage>
        <taxon>unclassified sequences</taxon>
        <taxon>metagenomes</taxon>
        <taxon>ecological metagenomes</taxon>
    </lineage>
</organism>
<dbReference type="PROSITE" id="PS00211">
    <property type="entry name" value="ABC_TRANSPORTER_1"/>
    <property type="match status" value="2"/>
</dbReference>
<evidence type="ECO:0000256" key="6">
    <source>
        <dbReference type="ARBA" id="ARBA00022741"/>
    </source>
</evidence>
<dbReference type="GO" id="GO:0016887">
    <property type="term" value="F:ATP hydrolysis activity"/>
    <property type="evidence" value="ECO:0007669"/>
    <property type="project" value="InterPro"/>
</dbReference>
<keyword evidence="5" id="KW-0677">Repeat</keyword>
<evidence type="ECO:0000256" key="5">
    <source>
        <dbReference type="ARBA" id="ARBA00022737"/>
    </source>
</evidence>
<dbReference type="GO" id="GO:0006412">
    <property type="term" value="P:translation"/>
    <property type="evidence" value="ECO:0007669"/>
    <property type="project" value="UniProtKB-KW"/>
</dbReference>
<evidence type="ECO:0000256" key="8">
    <source>
        <dbReference type="ARBA" id="ARBA00022840"/>
    </source>
</evidence>
<name>A0A6J7E1T4_9ZZZZ</name>
<keyword evidence="6" id="KW-0547">Nucleotide-binding</keyword>
<evidence type="ECO:0000256" key="1">
    <source>
        <dbReference type="ARBA" id="ARBA00005868"/>
    </source>
</evidence>
<evidence type="ECO:0000256" key="10">
    <source>
        <dbReference type="ARBA" id="ARBA00022884"/>
    </source>
</evidence>
<feature type="domain" description="ABC transporter" evidence="12">
    <location>
        <begin position="6"/>
        <end position="258"/>
    </location>
</feature>
<evidence type="ECO:0000256" key="4">
    <source>
        <dbReference type="ARBA" id="ARBA00022730"/>
    </source>
</evidence>
<dbReference type="Pfam" id="PF00005">
    <property type="entry name" value="ABC_tran"/>
    <property type="match status" value="2"/>
</dbReference>
<evidence type="ECO:0000259" key="12">
    <source>
        <dbReference type="PROSITE" id="PS50893"/>
    </source>
</evidence>
<dbReference type="InterPro" id="IPR022374">
    <property type="entry name" value="EttA"/>
</dbReference>
<dbReference type="Pfam" id="PF12848">
    <property type="entry name" value="ABC_tran_Xtn"/>
    <property type="match status" value="1"/>
</dbReference>
<evidence type="ECO:0000256" key="2">
    <source>
        <dbReference type="ARBA" id="ARBA00022490"/>
    </source>
</evidence>
<dbReference type="EMBL" id="CAFBLM010000055">
    <property type="protein sequence ID" value="CAB4876856.1"/>
    <property type="molecule type" value="Genomic_DNA"/>
</dbReference>
<keyword evidence="7" id="KW-0378">Hydrolase</keyword>
<keyword evidence="10" id="KW-0694">RNA-binding</keyword>
<keyword evidence="9" id="KW-0810">Translation regulation</keyword>
<feature type="domain" description="ABC transporter" evidence="12">
    <location>
        <begin position="324"/>
        <end position="543"/>
    </location>
</feature>
<keyword evidence="11" id="KW-0648">Protein biosynthesis</keyword>
<dbReference type="GO" id="GO:0045900">
    <property type="term" value="P:negative regulation of translational elongation"/>
    <property type="evidence" value="ECO:0007669"/>
    <property type="project" value="InterPro"/>
</dbReference>
<dbReference type="FunFam" id="3.40.50.300:FF:000011">
    <property type="entry name" value="Putative ABC transporter ATP-binding component"/>
    <property type="match status" value="1"/>
</dbReference>
<accession>A0A6J7E1T4</accession>